<keyword evidence="2" id="KW-0408">Iron</keyword>
<evidence type="ECO:0000259" key="4">
    <source>
        <dbReference type="PROSITE" id="PS51918"/>
    </source>
</evidence>
<dbReference type="CDD" id="cd01335">
    <property type="entry name" value="Radical_SAM"/>
    <property type="match status" value="1"/>
</dbReference>
<keyword evidence="2" id="KW-0479">Metal-binding</keyword>
<dbReference type="SMART" id="SM00729">
    <property type="entry name" value="Elp3"/>
    <property type="match status" value="1"/>
</dbReference>
<gene>
    <name evidence="5" type="ORF">EV659_11141</name>
</gene>
<comment type="caution">
    <text evidence="5">The sequence shown here is derived from an EMBL/GenBank/DDBJ whole genome shotgun (WGS) entry which is preliminary data.</text>
</comment>
<dbReference type="PANTHER" id="PTHR13932:SF5">
    <property type="entry name" value="RADICAL S-ADENOSYL METHIONINE DOMAIN-CONTAINING PROTEIN 1, MITOCHONDRIAL"/>
    <property type="match status" value="1"/>
</dbReference>
<comment type="subcellular location">
    <subcellularLocation>
        <location evidence="2">Cytoplasm</location>
    </subcellularLocation>
</comment>
<dbReference type="GO" id="GO:0051539">
    <property type="term" value="F:4 iron, 4 sulfur cluster binding"/>
    <property type="evidence" value="ECO:0007669"/>
    <property type="project" value="UniProtKB-UniRule"/>
</dbReference>
<organism evidence="5 6">
    <name type="scientific">Rhodothalassium salexigens DSM 2132</name>
    <dbReference type="NCBI Taxonomy" id="1188247"/>
    <lineage>
        <taxon>Bacteria</taxon>
        <taxon>Pseudomonadati</taxon>
        <taxon>Pseudomonadota</taxon>
        <taxon>Alphaproteobacteria</taxon>
        <taxon>Rhodothalassiales</taxon>
        <taxon>Rhodothalassiaceae</taxon>
        <taxon>Rhodothalassium</taxon>
    </lineage>
</organism>
<dbReference type="InterPro" id="IPR007197">
    <property type="entry name" value="rSAM"/>
</dbReference>
<protein>
    <recommendedName>
        <fullName evidence="2">Heme chaperone HemW</fullName>
    </recommendedName>
</protein>
<evidence type="ECO:0000313" key="6">
    <source>
        <dbReference type="Proteomes" id="UP000295399"/>
    </source>
</evidence>
<dbReference type="GO" id="GO:0005737">
    <property type="term" value="C:cytoplasm"/>
    <property type="evidence" value="ECO:0007669"/>
    <property type="project" value="UniProtKB-SubCell"/>
</dbReference>
<keyword evidence="2" id="KW-0004">4Fe-4S</keyword>
<comment type="similarity">
    <text evidence="1">Belongs to the anaerobic coproporphyrinogen-III oxidase family. HemW subfamily.</text>
</comment>
<dbReference type="Pfam" id="PF04055">
    <property type="entry name" value="Radical_SAM"/>
    <property type="match status" value="1"/>
</dbReference>
<dbReference type="NCBIfam" id="TIGR00539">
    <property type="entry name" value="hemN_rel"/>
    <property type="match status" value="1"/>
</dbReference>
<keyword evidence="2" id="KW-0949">S-adenosyl-L-methionine</keyword>
<sequence>MAPPPDQRVSPPPTAPAAGAGDGRGGGTAGAAGSPATGATGRGGADRAPDAHASGPPARSDRAEEDVFGLYIHWPYCTRICPYCDFNVYKSRSPDPALWRHALQSSLKAHHAHWPNLRLASIFFGGGTPSLMPPGLVQDVIDTATGLWPAAPGRLEINLEANPGSAERARFADFAAAGVNRLSLGVQALDDAALALLGRDHSAAEALAALDTARACFARVSADLIYARPDQTPAAWAAELDAMIALGVDHLSLYQLTIEPGTAFAAKAARGNLRPPDAERTADLYALTQARTAAAGLPAYEISNHAAPAAESRHNRLYWQGDWYAGIGPGAHGRLPARAQIDGADGAVTTGDADHAGGLDGARRAAAVALATLAHRRPQAWLDAATGGTTPWAATGIAEAEPLDAVARGEEMVMLGLRLAEGLDLDALARRLGPAAGRLLASPALARAVAAGLIERRGRRLVVPADKRALTDAIATRLLAG</sequence>
<dbReference type="InterPro" id="IPR058240">
    <property type="entry name" value="rSAM_sf"/>
</dbReference>
<dbReference type="SUPFAM" id="SSF102114">
    <property type="entry name" value="Radical SAM enzymes"/>
    <property type="match status" value="1"/>
</dbReference>
<feature type="compositionally biased region" description="Gly residues" evidence="3">
    <location>
        <begin position="20"/>
        <end position="30"/>
    </location>
</feature>
<dbReference type="InterPro" id="IPR010723">
    <property type="entry name" value="HemN_C"/>
</dbReference>
<name>A0A4R2PBH6_RHOSA</name>
<keyword evidence="6" id="KW-1185">Reference proteome</keyword>
<keyword evidence="2" id="KW-0963">Cytoplasm</keyword>
<dbReference type="InterPro" id="IPR004559">
    <property type="entry name" value="HemW-like"/>
</dbReference>
<dbReference type="Pfam" id="PF06969">
    <property type="entry name" value="HemN_C"/>
    <property type="match status" value="1"/>
</dbReference>
<dbReference type="GO" id="GO:0006779">
    <property type="term" value="P:porphyrin-containing compound biosynthetic process"/>
    <property type="evidence" value="ECO:0007669"/>
    <property type="project" value="InterPro"/>
</dbReference>
<evidence type="ECO:0000256" key="2">
    <source>
        <dbReference type="RuleBase" id="RU364116"/>
    </source>
</evidence>
<dbReference type="InterPro" id="IPR006638">
    <property type="entry name" value="Elp3/MiaA/NifB-like_rSAM"/>
</dbReference>
<dbReference type="SFLD" id="SFLDF00288">
    <property type="entry name" value="HemN-like__clustered_with_nucl"/>
    <property type="match status" value="1"/>
</dbReference>
<comment type="function">
    <text evidence="2">Probably acts as a heme chaperone, transferring heme to an unknown acceptor. Binds one molecule of heme per monomer, possibly covalently. Binds 1 [4Fe-4S] cluster. The cluster is coordinated with 3 cysteines and an exchangeable S-adenosyl-L-methionine.</text>
</comment>
<dbReference type="Gene3D" id="3.30.750.200">
    <property type="match status" value="1"/>
</dbReference>
<dbReference type="FunCoup" id="A0A4R2PBH6">
    <property type="interactions" value="553"/>
</dbReference>
<dbReference type="PANTHER" id="PTHR13932">
    <property type="entry name" value="COPROPORPHYRINIGEN III OXIDASE"/>
    <property type="match status" value="1"/>
</dbReference>
<proteinExistence type="inferred from homology"/>
<feature type="domain" description="Radical SAM core" evidence="4">
    <location>
        <begin position="62"/>
        <end position="298"/>
    </location>
</feature>
<dbReference type="SFLD" id="SFLDG01065">
    <property type="entry name" value="anaerobic_coproporphyrinogen-I"/>
    <property type="match status" value="1"/>
</dbReference>
<reference evidence="5 6" key="1">
    <citation type="submission" date="2019-03" db="EMBL/GenBank/DDBJ databases">
        <title>Genomic Encyclopedia of Type Strains, Phase IV (KMG-IV): sequencing the most valuable type-strain genomes for metagenomic binning, comparative biology and taxonomic classification.</title>
        <authorList>
            <person name="Goeker M."/>
        </authorList>
    </citation>
    <scope>NUCLEOTIDE SEQUENCE [LARGE SCALE GENOMIC DNA]</scope>
    <source>
        <strain evidence="5 6">DSM 2132</strain>
    </source>
</reference>
<dbReference type="GO" id="GO:0046872">
    <property type="term" value="F:metal ion binding"/>
    <property type="evidence" value="ECO:0007669"/>
    <property type="project" value="UniProtKB-UniRule"/>
</dbReference>
<dbReference type="PROSITE" id="PS51918">
    <property type="entry name" value="RADICAL_SAM"/>
    <property type="match status" value="1"/>
</dbReference>
<dbReference type="EMBL" id="SLXO01000011">
    <property type="protein sequence ID" value="TCP31471.1"/>
    <property type="molecule type" value="Genomic_DNA"/>
</dbReference>
<evidence type="ECO:0000256" key="3">
    <source>
        <dbReference type="SAM" id="MobiDB-lite"/>
    </source>
</evidence>
<feature type="compositionally biased region" description="Pro residues" evidence="3">
    <location>
        <begin position="1"/>
        <end position="15"/>
    </location>
</feature>
<evidence type="ECO:0000256" key="1">
    <source>
        <dbReference type="ARBA" id="ARBA00006100"/>
    </source>
</evidence>
<accession>A0A4R2PBH6</accession>
<dbReference type="GO" id="GO:0004109">
    <property type="term" value="F:coproporphyrinogen oxidase activity"/>
    <property type="evidence" value="ECO:0007669"/>
    <property type="project" value="InterPro"/>
</dbReference>
<feature type="region of interest" description="Disordered" evidence="3">
    <location>
        <begin position="1"/>
        <end position="62"/>
    </location>
</feature>
<dbReference type="SFLD" id="SFLDF00562">
    <property type="entry name" value="HemN-like__clustered_with_heat"/>
    <property type="match status" value="1"/>
</dbReference>
<dbReference type="InParanoid" id="A0A4R2PBH6"/>
<dbReference type="SFLD" id="SFLDS00029">
    <property type="entry name" value="Radical_SAM"/>
    <property type="match status" value="1"/>
</dbReference>
<dbReference type="AlphaFoldDB" id="A0A4R2PBH6"/>
<dbReference type="InterPro" id="IPR034505">
    <property type="entry name" value="Coproporphyrinogen-III_oxidase"/>
</dbReference>
<keyword evidence="2" id="KW-0143">Chaperone</keyword>
<keyword evidence="2" id="KW-0411">Iron-sulfur</keyword>
<dbReference type="Proteomes" id="UP000295399">
    <property type="component" value="Unassembled WGS sequence"/>
</dbReference>
<evidence type="ECO:0000313" key="5">
    <source>
        <dbReference type="EMBL" id="TCP31471.1"/>
    </source>
</evidence>
<keyword evidence="2" id="KW-0349">Heme</keyword>